<dbReference type="PROSITE" id="PS50013">
    <property type="entry name" value="CHROMO_2"/>
    <property type="match status" value="1"/>
</dbReference>
<keyword evidence="9" id="KW-0479">Metal-binding</keyword>
<reference evidence="24" key="1">
    <citation type="submission" date="2025-08" db="UniProtKB">
        <authorList>
            <consortium name="Ensembl"/>
        </authorList>
    </citation>
    <scope>IDENTIFICATION</scope>
</reference>
<proteinExistence type="inferred from homology"/>
<dbReference type="InterPro" id="IPR043502">
    <property type="entry name" value="DNA/RNA_pol_sf"/>
</dbReference>
<dbReference type="Gene3D" id="1.10.340.70">
    <property type="match status" value="1"/>
</dbReference>
<evidence type="ECO:0000259" key="22">
    <source>
        <dbReference type="PROSITE" id="PS50878"/>
    </source>
</evidence>
<keyword evidence="5" id="KW-0645">Protease</keyword>
<comment type="similarity">
    <text evidence="2">Belongs to the beta type-B retroviral polymerase family. HERV class-II K(HML-2) pol subfamily.</text>
</comment>
<dbReference type="InterPro" id="IPR036397">
    <property type="entry name" value="RNaseH_sf"/>
</dbReference>
<dbReference type="PROSITE" id="PS50878">
    <property type="entry name" value="RT_POL"/>
    <property type="match status" value="1"/>
</dbReference>
<dbReference type="Gene3D" id="2.40.50.40">
    <property type="match status" value="1"/>
</dbReference>
<dbReference type="GO" id="GO:0006508">
    <property type="term" value="P:proteolysis"/>
    <property type="evidence" value="ECO:0007669"/>
    <property type="project" value="UniProtKB-KW"/>
</dbReference>
<evidence type="ECO:0000256" key="10">
    <source>
        <dbReference type="ARBA" id="ARBA00022750"/>
    </source>
</evidence>
<dbReference type="GeneTree" id="ENSGT01060000248608"/>
<keyword evidence="12" id="KW-0378">Hydrolase</keyword>
<dbReference type="CDD" id="cd01647">
    <property type="entry name" value="RT_LTR"/>
    <property type="match status" value="1"/>
</dbReference>
<evidence type="ECO:0000256" key="8">
    <source>
        <dbReference type="ARBA" id="ARBA00022722"/>
    </source>
</evidence>
<dbReference type="SUPFAM" id="SSF56672">
    <property type="entry name" value="DNA/RNA polymerases"/>
    <property type="match status" value="1"/>
</dbReference>
<accession>A0A8C5BFD6</accession>
<evidence type="ECO:0000313" key="25">
    <source>
        <dbReference type="Proteomes" id="UP000694546"/>
    </source>
</evidence>
<keyword evidence="16" id="KW-0239">DNA-directed DNA polymerase</keyword>
<dbReference type="InterPro" id="IPR056924">
    <property type="entry name" value="SH3_Tf2-1"/>
</dbReference>
<evidence type="ECO:0000256" key="5">
    <source>
        <dbReference type="ARBA" id="ARBA00022670"/>
    </source>
</evidence>
<keyword evidence="10" id="KW-0064">Aspartyl protease</keyword>
<reference evidence="24" key="2">
    <citation type="submission" date="2025-09" db="UniProtKB">
        <authorList>
            <consortium name="Ensembl"/>
        </authorList>
    </citation>
    <scope>IDENTIFICATION</scope>
</reference>
<evidence type="ECO:0000256" key="18">
    <source>
        <dbReference type="ARBA" id="ARBA00023172"/>
    </source>
</evidence>
<dbReference type="PANTHER" id="PTHR37984:SF5">
    <property type="entry name" value="PROTEIN NYNRIN-LIKE"/>
    <property type="match status" value="1"/>
</dbReference>
<evidence type="ECO:0000259" key="21">
    <source>
        <dbReference type="PROSITE" id="PS50013"/>
    </source>
</evidence>
<feature type="domain" description="Integrase catalytic" evidence="23">
    <location>
        <begin position="743"/>
        <end position="902"/>
    </location>
</feature>
<keyword evidence="13" id="KW-0460">Magnesium</keyword>
<dbReference type="GO" id="GO:0046872">
    <property type="term" value="F:metal ion binding"/>
    <property type="evidence" value="ECO:0007669"/>
    <property type="project" value="UniProtKB-KW"/>
</dbReference>
<dbReference type="SUPFAM" id="SSF53098">
    <property type="entry name" value="Ribonuclease H-like"/>
    <property type="match status" value="1"/>
</dbReference>
<dbReference type="GO" id="GO:0004523">
    <property type="term" value="F:RNA-DNA hybrid ribonuclease activity"/>
    <property type="evidence" value="ECO:0007669"/>
    <property type="project" value="UniProtKB-EC"/>
</dbReference>
<keyword evidence="15" id="KW-0695">RNA-directed DNA polymerase</keyword>
<dbReference type="Pfam" id="PF00385">
    <property type="entry name" value="Chromo"/>
    <property type="match status" value="1"/>
</dbReference>
<evidence type="ECO:0000256" key="9">
    <source>
        <dbReference type="ARBA" id="ARBA00022723"/>
    </source>
</evidence>
<protein>
    <recommendedName>
        <fullName evidence="19">Gypsy retrotransposon integrase-like protein 1</fullName>
        <ecNumber evidence="4">2.7.7.49</ecNumber>
        <ecNumber evidence="3">3.1.26.4</ecNumber>
    </recommendedName>
</protein>
<dbReference type="GO" id="GO:0015074">
    <property type="term" value="P:DNA integration"/>
    <property type="evidence" value="ECO:0007669"/>
    <property type="project" value="UniProtKB-KW"/>
</dbReference>
<dbReference type="Pfam" id="PF00078">
    <property type="entry name" value="RVT_1"/>
    <property type="match status" value="1"/>
</dbReference>
<dbReference type="InterPro" id="IPR000953">
    <property type="entry name" value="Chromo/chromo_shadow_dom"/>
</dbReference>
<dbReference type="InterPro" id="IPR041373">
    <property type="entry name" value="RT_RNaseH"/>
</dbReference>
<dbReference type="FunFam" id="3.10.20.370:FF:000003">
    <property type="entry name" value="Transposon Tf2-6 polyprotein"/>
    <property type="match status" value="1"/>
</dbReference>
<dbReference type="SUPFAM" id="SSF54160">
    <property type="entry name" value="Chromo domain-like"/>
    <property type="match status" value="1"/>
</dbReference>
<dbReference type="EC" id="3.1.26.4" evidence="3"/>
<dbReference type="GO" id="GO:0003964">
    <property type="term" value="F:RNA-directed DNA polymerase activity"/>
    <property type="evidence" value="ECO:0007669"/>
    <property type="project" value="UniProtKB-KW"/>
</dbReference>
<dbReference type="FunFam" id="3.30.70.270:FF:000020">
    <property type="entry name" value="Transposon Tf2-6 polyprotein-like Protein"/>
    <property type="match status" value="1"/>
</dbReference>
<dbReference type="InterPro" id="IPR050951">
    <property type="entry name" value="Retrovirus_Pol_polyprotein"/>
</dbReference>
<dbReference type="InterPro" id="IPR021109">
    <property type="entry name" value="Peptidase_aspartic_dom_sf"/>
</dbReference>
<dbReference type="Gene3D" id="2.40.70.10">
    <property type="entry name" value="Acid Proteases"/>
    <property type="match status" value="1"/>
</dbReference>
<dbReference type="Pfam" id="PF17921">
    <property type="entry name" value="Integrase_H2C2"/>
    <property type="match status" value="1"/>
</dbReference>
<keyword evidence="7" id="KW-0548">Nucleotidyltransferase</keyword>
<evidence type="ECO:0000256" key="3">
    <source>
        <dbReference type="ARBA" id="ARBA00012180"/>
    </source>
</evidence>
<name>A0A8C5BFD6_GADMO</name>
<keyword evidence="14" id="KW-0229">DNA integration</keyword>
<dbReference type="InterPro" id="IPR012337">
    <property type="entry name" value="RNaseH-like_sf"/>
</dbReference>
<evidence type="ECO:0000256" key="19">
    <source>
        <dbReference type="ARBA" id="ARBA00039658"/>
    </source>
</evidence>
<dbReference type="Proteomes" id="UP000694546">
    <property type="component" value="Chromosome 11"/>
</dbReference>
<keyword evidence="11" id="KW-0255">Endonuclease</keyword>
<dbReference type="GO" id="GO:0006310">
    <property type="term" value="P:DNA recombination"/>
    <property type="evidence" value="ECO:0007669"/>
    <property type="project" value="UniProtKB-KW"/>
</dbReference>
<evidence type="ECO:0000256" key="7">
    <source>
        <dbReference type="ARBA" id="ARBA00022695"/>
    </source>
</evidence>
<comment type="subcellular location">
    <subcellularLocation>
        <location evidence="1">Nucleus</location>
    </subcellularLocation>
</comment>
<feature type="domain" description="Chromo" evidence="21">
    <location>
        <begin position="1044"/>
        <end position="1102"/>
    </location>
</feature>
<dbReference type="Pfam" id="PF00665">
    <property type="entry name" value="rve"/>
    <property type="match status" value="1"/>
</dbReference>
<evidence type="ECO:0000313" key="24">
    <source>
        <dbReference type="Ensembl" id="ENSGMOP00000046655.1"/>
    </source>
</evidence>
<sequence length="1118" mass="124770">MGVYRSSCVPNYSNSRTLLKATLSWQNRSLPLSALVDSGADESFLDRRVARQLGVDLIPLDVPMEVSALNGLHLDRIEHKTAPMSLLLSGNHQEKISFHLIDSPQTPVVLGHPWLRLHNPSLEWVSGRITAWSTHCLLNCLRSASAPTAVSPPTVPESPDLTLVPLDYHDLGSVFSKQHALSLPPHRPYDCAIDLLPGSPLPSSRLFNLSLPEREAMEGYIRDSLAAGIIRPSSSPVGAGFFFVSKKDKSLRPCIDYRGLNDITIKNKYSLPLIDSAFVPLRGATVFTKLDLRNAYHLVRIREGDEWKTGFTTPLGHFEYLVMPFGLTNAPAVFQALVNDVLRDMLHQFVFVYIDDILIFSRSLAEHKLHVRQVLQRLLENRLFVKAEKCEFHAPSVTFLGFVIGQGRLEMDPGKVAAVADWPTPTNRKQLQRFLGFANFYRRFIRNFSRIVAPLTALTSVKVTFRWTSEAAAALEVLKRRFVSAPVLTQPDGKLQFVVEVDASDTGVGAVLSQRSASDGKLHPCAFLSRGLSPPERNYDVGDRELLAVKLALEEWRHWLEGAELPFVVWTDHKNLSYIQSAKRLNSRQARWALFFGRFKFSLSYRPGSRNTKPDALSRLHSVDGECSVLDSILPPTCVVGSVVWRIESLVTQAQAHQADPGTGPPGRLFVPDAVRSDVLQWGHSSRLACHPGINRTLAFLQRRFWWPTMDRDTRSFIAACTTCARNKTTNKPRSGLLRPLPIPSRPWSNIALDFVTGLPPSRGNTTILTIIDRFSKAAHFIALPGLPSARETAELMVSQVFRIHGIPADIVSDRGPQFISQVWRAFCLALGTTASLSSGYHPQTNGQAERANQELEGMLRCVTAANPASWSLHLPWVEYAHNTHRNDTTGMSPFLCSLGYQPPLFPSQEAEIAVPSVRSHILRCQRTWNKARAALLRASTRSQRQANRHRTPAPHYVPGQKVWLSTKDLHLKVASRKLAPRFIGPFEIEAIINPCAVRLRLPPSLRVHPTFHVSLIKPVSSSPLAVATPAPPPPRIIDNHPVWTVRQLLDIRPRGRGFQYLVDWEGYGPEHRQWLSRNMIMDDTLISDFHRAHPTARRPPGGVRRGGGTVTVSPTGS</sequence>
<dbReference type="InterPro" id="IPR043128">
    <property type="entry name" value="Rev_trsase/Diguanyl_cyclase"/>
</dbReference>
<dbReference type="Gene3D" id="3.30.70.270">
    <property type="match status" value="2"/>
</dbReference>
<evidence type="ECO:0000256" key="13">
    <source>
        <dbReference type="ARBA" id="ARBA00022842"/>
    </source>
</evidence>
<evidence type="ECO:0000256" key="2">
    <source>
        <dbReference type="ARBA" id="ARBA00010879"/>
    </source>
</evidence>
<keyword evidence="17" id="KW-0238">DNA-binding</keyword>
<evidence type="ECO:0000256" key="11">
    <source>
        <dbReference type="ARBA" id="ARBA00022759"/>
    </source>
</evidence>
<dbReference type="CDD" id="cd09274">
    <property type="entry name" value="RNase_HI_RT_Ty3"/>
    <property type="match status" value="1"/>
</dbReference>
<dbReference type="Gene3D" id="3.10.10.10">
    <property type="entry name" value="HIV Type 1 Reverse Transcriptase, subunit A, domain 1"/>
    <property type="match status" value="1"/>
</dbReference>
<evidence type="ECO:0000256" key="12">
    <source>
        <dbReference type="ARBA" id="ARBA00022801"/>
    </source>
</evidence>
<dbReference type="SUPFAM" id="SSF50630">
    <property type="entry name" value="Acid proteases"/>
    <property type="match status" value="1"/>
</dbReference>
<dbReference type="InterPro" id="IPR023780">
    <property type="entry name" value="Chromo_domain"/>
</dbReference>
<keyword evidence="6" id="KW-0808">Transferase</keyword>
<dbReference type="FunFam" id="3.30.420.10:FF:000032">
    <property type="entry name" value="Retrovirus-related Pol polyprotein from transposon 297-like Protein"/>
    <property type="match status" value="1"/>
</dbReference>
<evidence type="ECO:0000256" key="6">
    <source>
        <dbReference type="ARBA" id="ARBA00022679"/>
    </source>
</evidence>
<dbReference type="InterPro" id="IPR016197">
    <property type="entry name" value="Chromo-like_dom_sf"/>
</dbReference>
<feature type="region of interest" description="Disordered" evidence="20">
    <location>
        <begin position="1093"/>
        <end position="1118"/>
    </location>
</feature>
<feature type="domain" description="Reverse transcriptase" evidence="22">
    <location>
        <begin position="225"/>
        <end position="404"/>
    </location>
</feature>
<dbReference type="EC" id="2.7.7.49" evidence="4"/>
<dbReference type="Pfam" id="PF17917">
    <property type="entry name" value="RT_RNaseH"/>
    <property type="match status" value="1"/>
</dbReference>
<dbReference type="GO" id="GO:0005634">
    <property type="term" value="C:nucleus"/>
    <property type="evidence" value="ECO:0007669"/>
    <property type="project" value="UniProtKB-SubCell"/>
</dbReference>
<dbReference type="InterPro" id="IPR001584">
    <property type="entry name" value="Integrase_cat-core"/>
</dbReference>
<dbReference type="Ensembl" id="ENSGMOT00000067492.1">
    <property type="protein sequence ID" value="ENSGMOP00000046655.1"/>
    <property type="gene ID" value="ENSGMOG00000023843.1"/>
</dbReference>
<dbReference type="Gene3D" id="3.30.420.10">
    <property type="entry name" value="Ribonuclease H-like superfamily/Ribonuclease H"/>
    <property type="match status" value="1"/>
</dbReference>
<organism evidence="24 25">
    <name type="scientific">Gadus morhua</name>
    <name type="common">Atlantic cod</name>
    <dbReference type="NCBI Taxonomy" id="8049"/>
    <lineage>
        <taxon>Eukaryota</taxon>
        <taxon>Metazoa</taxon>
        <taxon>Chordata</taxon>
        <taxon>Craniata</taxon>
        <taxon>Vertebrata</taxon>
        <taxon>Euteleostomi</taxon>
        <taxon>Actinopterygii</taxon>
        <taxon>Neopterygii</taxon>
        <taxon>Teleostei</taxon>
        <taxon>Neoteleostei</taxon>
        <taxon>Acanthomorphata</taxon>
        <taxon>Zeiogadaria</taxon>
        <taxon>Gadariae</taxon>
        <taxon>Gadiformes</taxon>
        <taxon>Gadoidei</taxon>
        <taxon>Gadidae</taxon>
        <taxon>Gadus</taxon>
    </lineage>
</organism>
<dbReference type="FunFam" id="1.10.340.70:FF:000001">
    <property type="entry name" value="Retrovirus-related Pol polyprotein from transposon gypsy-like Protein"/>
    <property type="match status" value="1"/>
</dbReference>
<dbReference type="PANTHER" id="PTHR37984">
    <property type="entry name" value="PROTEIN CBG26694"/>
    <property type="match status" value="1"/>
</dbReference>
<keyword evidence="18" id="KW-0233">DNA recombination</keyword>
<dbReference type="InterPro" id="IPR041588">
    <property type="entry name" value="Integrase_H2C2"/>
</dbReference>
<evidence type="ECO:0000259" key="23">
    <source>
        <dbReference type="PROSITE" id="PS50994"/>
    </source>
</evidence>
<evidence type="ECO:0000256" key="16">
    <source>
        <dbReference type="ARBA" id="ARBA00022932"/>
    </source>
</evidence>
<dbReference type="GO" id="GO:0004190">
    <property type="term" value="F:aspartic-type endopeptidase activity"/>
    <property type="evidence" value="ECO:0007669"/>
    <property type="project" value="UniProtKB-KW"/>
</dbReference>
<dbReference type="OMA" id="INEESTW"/>
<evidence type="ECO:0000256" key="20">
    <source>
        <dbReference type="SAM" id="MobiDB-lite"/>
    </source>
</evidence>
<dbReference type="AlphaFoldDB" id="A0A8C5BFD6"/>
<evidence type="ECO:0000256" key="15">
    <source>
        <dbReference type="ARBA" id="ARBA00022918"/>
    </source>
</evidence>
<dbReference type="GO" id="GO:0003887">
    <property type="term" value="F:DNA-directed DNA polymerase activity"/>
    <property type="evidence" value="ECO:0007669"/>
    <property type="project" value="UniProtKB-KW"/>
</dbReference>
<keyword evidence="8" id="KW-0540">Nuclease</keyword>
<evidence type="ECO:0000256" key="4">
    <source>
        <dbReference type="ARBA" id="ARBA00012493"/>
    </source>
</evidence>
<dbReference type="Pfam" id="PF24626">
    <property type="entry name" value="SH3_Tf2-1"/>
    <property type="match status" value="1"/>
</dbReference>
<evidence type="ECO:0000256" key="1">
    <source>
        <dbReference type="ARBA" id="ARBA00004123"/>
    </source>
</evidence>
<evidence type="ECO:0000256" key="14">
    <source>
        <dbReference type="ARBA" id="ARBA00022908"/>
    </source>
</evidence>
<dbReference type="SMART" id="SM00298">
    <property type="entry name" value="CHROMO"/>
    <property type="match status" value="1"/>
</dbReference>
<dbReference type="InterPro" id="IPR000477">
    <property type="entry name" value="RT_dom"/>
</dbReference>
<dbReference type="PROSITE" id="PS50994">
    <property type="entry name" value="INTEGRASE"/>
    <property type="match status" value="1"/>
</dbReference>
<evidence type="ECO:0000256" key="17">
    <source>
        <dbReference type="ARBA" id="ARBA00023125"/>
    </source>
</evidence>
<dbReference type="CDD" id="cd00303">
    <property type="entry name" value="retropepsin_like"/>
    <property type="match status" value="1"/>
</dbReference>
<dbReference type="GO" id="GO:0003677">
    <property type="term" value="F:DNA binding"/>
    <property type="evidence" value="ECO:0007669"/>
    <property type="project" value="UniProtKB-KW"/>
</dbReference>
<keyword evidence="25" id="KW-1185">Reference proteome</keyword>